<evidence type="ECO:0000313" key="6">
    <source>
        <dbReference type="EMBL" id="TRY99316.1"/>
    </source>
</evidence>
<protein>
    <recommendedName>
        <fullName evidence="4">Intraflagellar transport protein 22 homolog</fullName>
    </recommendedName>
    <alternativeName>
        <fullName evidence="5">Rab-like protein 5</fullName>
    </alternativeName>
</protein>
<evidence type="ECO:0000256" key="1">
    <source>
        <dbReference type="ARBA" id="ARBA00006270"/>
    </source>
</evidence>
<evidence type="ECO:0000313" key="7">
    <source>
        <dbReference type="Proteomes" id="UP000316079"/>
    </source>
</evidence>
<dbReference type="Proteomes" id="UP000316079">
    <property type="component" value="Unassembled WGS sequence"/>
</dbReference>
<keyword evidence="7" id="KW-1185">Reference proteome</keyword>
<reference evidence="6 7" key="1">
    <citation type="journal article" date="2019" name="Sci. Data">
        <title>Hybrid genome assembly and annotation of Danionella translucida.</title>
        <authorList>
            <person name="Kadobianskyi M."/>
            <person name="Schulze L."/>
            <person name="Schuelke M."/>
            <person name="Judkewitz B."/>
        </authorList>
    </citation>
    <scope>NUCLEOTIDE SEQUENCE [LARGE SCALE GENOMIC DNA]</scope>
    <source>
        <strain evidence="6 7">Bolton</strain>
    </source>
</reference>
<dbReference type="SUPFAM" id="SSF52540">
    <property type="entry name" value="P-loop containing nucleoside triphosphate hydrolases"/>
    <property type="match status" value="1"/>
</dbReference>
<dbReference type="EMBL" id="SRMA01025081">
    <property type="protein sequence ID" value="TRY99316.1"/>
    <property type="molecule type" value="Genomic_DNA"/>
</dbReference>
<keyword evidence="2" id="KW-0547">Nucleotide-binding</keyword>
<evidence type="ECO:0000256" key="4">
    <source>
        <dbReference type="ARBA" id="ARBA00040799"/>
    </source>
</evidence>
<dbReference type="GO" id="GO:0005929">
    <property type="term" value="C:cilium"/>
    <property type="evidence" value="ECO:0007669"/>
    <property type="project" value="UniProtKB-ARBA"/>
</dbReference>
<keyword evidence="3" id="KW-0342">GTP-binding</keyword>
<proteinExistence type="inferred from homology"/>
<feature type="non-terminal residue" evidence="6">
    <location>
        <position position="1"/>
    </location>
</feature>
<evidence type="ECO:0000256" key="3">
    <source>
        <dbReference type="ARBA" id="ARBA00023134"/>
    </source>
</evidence>
<dbReference type="GO" id="GO:0030992">
    <property type="term" value="C:intraciliary transport particle B"/>
    <property type="evidence" value="ECO:0007669"/>
    <property type="project" value="UniProtKB-ARBA"/>
</dbReference>
<dbReference type="PANTHER" id="PTHR24073">
    <property type="entry name" value="DRAB5-RELATED"/>
    <property type="match status" value="1"/>
</dbReference>
<evidence type="ECO:0000256" key="5">
    <source>
        <dbReference type="ARBA" id="ARBA00041562"/>
    </source>
</evidence>
<dbReference type="FunFam" id="3.40.50.300:FF:001100">
    <property type="entry name" value="intraflagellar transport protein 22 homolog"/>
    <property type="match status" value="1"/>
</dbReference>
<dbReference type="InterPro" id="IPR027417">
    <property type="entry name" value="P-loop_NTPase"/>
</dbReference>
<dbReference type="OrthoDB" id="275177at2759"/>
<sequence length="205" mass="22944">AFVPSSKMFRVKIVLIGPSECGKTTLANFLSDTTESIGGDYNPTQGVRILEFDSQNVPSGNKSSVCEVELWDCAGDFKMESCWPALMKDSNGVVIVFNPDVPNHVKEIETWHSAFISSQMLLESQCLLIAHHKPGRTDDNAHISLGMYSSTYIITMSQQLNKIPLIHSNLEEDPEDLRQGFNKYLATVVRMLSENQEREEMSIIT</sequence>
<gene>
    <name evidence="6" type="ORF">DNTS_004004</name>
</gene>
<dbReference type="AlphaFoldDB" id="A0A553RAX8"/>
<name>A0A553RAX8_9TELE</name>
<dbReference type="Gene3D" id="3.40.50.300">
    <property type="entry name" value="P-loop containing nucleotide triphosphate hydrolases"/>
    <property type="match status" value="1"/>
</dbReference>
<dbReference type="GO" id="GO:0005525">
    <property type="term" value="F:GTP binding"/>
    <property type="evidence" value="ECO:0007669"/>
    <property type="project" value="UniProtKB-KW"/>
</dbReference>
<organism evidence="6 7">
    <name type="scientific">Danionella cerebrum</name>
    <dbReference type="NCBI Taxonomy" id="2873325"/>
    <lineage>
        <taxon>Eukaryota</taxon>
        <taxon>Metazoa</taxon>
        <taxon>Chordata</taxon>
        <taxon>Craniata</taxon>
        <taxon>Vertebrata</taxon>
        <taxon>Euteleostomi</taxon>
        <taxon>Actinopterygii</taxon>
        <taxon>Neopterygii</taxon>
        <taxon>Teleostei</taxon>
        <taxon>Ostariophysi</taxon>
        <taxon>Cypriniformes</taxon>
        <taxon>Danionidae</taxon>
        <taxon>Danioninae</taxon>
        <taxon>Danionella</taxon>
    </lineage>
</organism>
<comment type="caution">
    <text evidence="6">The sequence shown here is derived from an EMBL/GenBank/DDBJ whole genome shotgun (WGS) entry which is preliminary data.</text>
</comment>
<dbReference type="Pfam" id="PF08477">
    <property type="entry name" value="Roc"/>
    <property type="match status" value="1"/>
</dbReference>
<evidence type="ECO:0000256" key="2">
    <source>
        <dbReference type="ARBA" id="ARBA00022741"/>
    </source>
</evidence>
<comment type="similarity">
    <text evidence="1">Belongs to the small GTPase superfamily. Rab family.</text>
</comment>
<dbReference type="STRING" id="623744.A0A553RAX8"/>
<accession>A0A553RAX8</accession>